<dbReference type="InParanoid" id="A0A0L0HC54"/>
<accession>A0A0L0HC54</accession>
<organism evidence="1 2">
    <name type="scientific">Spizellomyces punctatus (strain DAOM BR117)</name>
    <dbReference type="NCBI Taxonomy" id="645134"/>
    <lineage>
        <taxon>Eukaryota</taxon>
        <taxon>Fungi</taxon>
        <taxon>Fungi incertae sedis</taxon>
        <taxon>Chytridiomycota</taxon>
        <taxon>Chytridiomycota incertae sedis</taxon>
        <taxon>Chytridiomycetes</taxon>
        <taxon>Spizellomycetales</taxon>
        <taxon>Spizellomycetaceae</taxon>
        <taxon>Spizellomyces</taxon>
    </lineage>
</organism>
<evidence type="ECO:0000313" key="1">
    <source>
        <dbReference type="EMBL" id="KNC98358.1"/>
    </source>
</evidence>
<gene>
    <name evidence="1" type="ORF">SPPG_06066</name>
</gene>
<dbReference type="EMBL" id="KQ257460">
    <property type="protein sequence ID" value="KNC98358.1"/>
    <property type="molecule type" value="Genomic_DNA"/>
</dbReference>
<keyword evidence="2" id="KW-1185">Reference proteome</keyword>
<dbReference type="Proteomes" id="UP000053201">
    <property type="component" value="Unassembled WGS sequence"/>
</dbReference>
<dbReference type="GeneID" id="27689398"/>
<dbReference type="AlphaFoldDB" id="A0A0L0HC54"/>
<dbReference type="VEuPathDB" id="FungiDB:SPPG_06066"/>
<protein>
    <submittedName>
        <fullName evidence="1">Uncharacterized protein</fullName>
    </submittedName>
</protein>
<evidence type="ECO:0000313" key="2">
    <source>
        <dbReference type="Proteomes" id="UP000053201"/>
    </source>
</evidence>
<proteinExistence type="predicted"/>
<reference evidence="1 2" key="1">
    <citation type="submission" date="2009-08" db="EMBL/GenBank/DDBJ databases">
        <title>The Genome Sequence of Spizellomyces punctatus strain DAOM BR117.</title>
        <authorList>
            <consortium name="The Broad Institute Genome Sequencing Platform"/>
            <person name="Russ C."/>
            <person name="Cuomo C."/>
            <person name="Shea T."/>
            <person name="Young S.K."/>
            <person name="Zeng Q."/>
            <person name="Koehrsen M."/>
            <person name="Haas B."/>
            <person name="Borodovsky M."/>
            <person name="Guigo R."/>
            <person name="Alvarado L."/>
            <person name="Berlin A."/>
            <person name="Bochicchio J."/>
            <person name="Borenstein D."/>
            <person name="Chapman S."/>
            <person name="Chen Z."/>
            <person name="Engels R."/>
            <person name="Freedman E."/>
            <person name="Gellesch M."/>
            <person name="Goldberg J."/>
            <person name="Griggs A."/>
            <person name="Gujja S."/>
            <person name="Heiman D."/>
            <person name="Hepburn T."/>
            <person name="Howarth C."/>
            <person name="Jen D."/>
            <person name="Larson L."/>
            <person name="Lewis B."/>
            <person name="Mehta T."/>
            <person name="Park D."/>
            <person name="Pearson M."/>
            <person name="Roberts A."/>
            <person name="Saif S."/>
            <person name="Shenoy N."/>
            <person name="Sisk P."/>
            <person name="Stolte C."/>
            <person name="Sykes S."/>
            <person name="Thomson T."/>
            <person name="Walk T."/>
            <person name="White J."/>
            <person name="Yandava C."/>
            <person name="Burger G."/>
            <person name="Gray M.W."/>
            <person name="Holland P.W.H."/>
            <person name="King N."/>
            <person name="Lang F.B.F."/>
            <person name="Roger A.J."/>
            <person name="Ruiz-Trillo I."/>
            <person name="Lander E."/>
            <person name="Nusbaum C."/>
        </authorList>
    </citation>
    <scope>NUCLEOTIDE SEQUENCE [LARGE SCALE GENOMIC DNA]</scope>
    <source>
        <strain evidence="1 2">DAOM BR117</strain>
    </source>
</reference>
<dbReference type="RefSeq" id="XP_016606398.1">
    <property type="nucleotide sequence ID" value="XM_016754271.1"/>
</dbReference>
<name>A0A0L0HC54_SPIPD</name>
<sequence>MATEFEKSQASGKVFKKDQKRTNCFLEQYLIPIAQAAEGDTFWEEKLIAGIDTERCRKLPNVYVNVLVQ</sequence>